<gene>
    <name evidence="1" type="ORF">RHMOL_Rhmol13G0212100</name>
</gene>
<organism evidence="1 2">
    <name type="scientific">Rhododendron molle</name>
    <name type="common">Chinese azalea</name>
    <name type="synonym">Azalea mollis</name>
    <dbReference type="NCBI Taxonomy" id="49168"/>
    <lineage>
        <taxon>Eukaryota</taxon>
        <taxon>Viridiplantae</taxon>
        <taxon>Streptophyta</taxon>
        <taxon>Embryophyta</taxon>
        <taxon>Tracheophyta</taxon>
        <taxon>Spermatophyta</taxon>
        <taxon>Magnoliopsida</taxon>
        <taxon>eudicotyledons</taxon>
        <taxon>Gunneridae</taxon>
        <taxon>Pentapetalae</taxon>
        <taxon>asterids</taxon>
        <taxon>Ericales</taxon>
        <taxon>Ericaceae</taxon>
        <taxon>Ericoideae</taxon>
        <taxon>Rhodoreae</taxon>
        <taxon>Rhododendron</taxon>
    </lineage>
</organism>
<reference evidence="1" key="1">
    <citation type="submission" date="2022-02" db="EMBL/GenBank/DDBJ databases">
        <title>Plant Genome Project.</title>
        <authorList>
            <person name="Zhang R.-G."/>
        </authorList>
    </citation>
    <scope>NUCLEOTIDE SEQUENCE</scope>
    <source>
        <strain evidence="1">AT1</strain>
    </source>
</reference>
<accession>A0ACC0LA52</accession>
<proteinExistence type="predicted"/>
<dbReference type="Proteomes" id="UP001062846">
    <property type="component" value="Chromosome 13"/>
</dbReference>
<evidence type="ECO:0000313" key="1">
    <source>
        <dbReference type="EMBL" id="KAI8525212.1"/>
    </source>
</evidence>
<comment type="caution">
    <text evidence="1">The sequence shown here is derived from an EMBL/GenBank/DDBJ whole genome shotgun (WGS) entry which is preliminary data.</text>
</comment>
<evidence type="ECO:0000313" key="2">
    <source>
        <dbReference type="Proteomes" id="UP001062846"/>
    </source>
</evidence>
<dbReference type="EMBL" id="CM046400">
    <property type="protein sequence ID" value="KAI8525212.1"/>
    <property type="molecule type" value="Genomic_DNA"/>
</dbReference>
<name>A0ACC0LA52_RHOML</name>
<keyword evidence="2" id="KW-1185">Reference proteome</keyword>
<sequence length="590" mass="64850">MPRKALFVYAIPLLSLIALIKADPTLLSVDCQNTTLDPPGTDAPNSTYQTNLNTLFSVLCSNSNNASNGFYNFTAGSSPPDITYGLFLCRGDVSATVCRDCVVNATEHVVEQCPGSKRVTVWYDECLLRYSNVYIFADADTRLLVVLPNRVNVTNNGTGFSEFLGEVMNNIANRASSDDSGKKFAIGEAKYTPLQPVYGLAQCTPDLSDSDCNNCLRDGISKLPYAKIGAQVLFPSCYIRYEMYQFYNASFAGAPPPPSSALPPPSTTTPSSPGKGGTSSHVIIAIVVPIVVVTMLFIASFCFLSRRANRKYNSLRENNVGDDISTVQSLQYDLGTIKAATNNFSDDNKIGEDPQEQAKLDWSRRYKIIRGVARGLLYLHEDSRLTIIHRDLKASNILLDSDMNAKISDFGMARIFGVDQTQGNTSRVVGTFGYMSPEYAMHGQFSAKSDVFSFGVLVLEIISGMKNNNFNQSDGAPDLLNFSWRLWREGTPLDLMDPTLEGSHSRNEVTRCIHIALLCVQNDPDVRPSMATVIMMLNSYSSMLSLPQQPGFLGRNITGSNIFKELESDQSTSQSQWSMNEASISQLDPR</sequence>
<protein>
    <submittedName>
        <fullName evidence="1">Uncharacterized protein</fullName>
    </submittedName>
</protein>